<dbReference type="EMBL" id="BAABAQ010000003">
    <property type="protein sequence ID" value="GAA4188375.1"/>
    <property type="molecule type" value="Genomic_DNA"/>
</dbReference>
<name>A0ABP8AR16_9ACTN</name>
<dbReference type="Pfam" id="PF19493">
    <property type="entry name" value="Trypco1"/>
    <property type="match status" value="1"/>
</dbReference>
<feature type="domain" description="Trypsin-co-occurring" evidence="1">
    <location>
        <begin position="34"/>
        <end position="113"/>
    </location>
</feature>
<comment type="caution">
    <text evidence="2">The sequence shown here is derived from an EMBL/GenBank/DDBJ whole genome shotgun (WGS) entry which is preliminary data.</text>
</comment>
<evidence type="ECO:0000259" key="1">
    <source>
        <dbReference type="Pfam" id="PF19493"/>
    </source>
</evidence>
<proteinExistence type="predicted"/>
<accession>A0ABP8AR16</accession>
<organism evidence="2 3">
    <name type="scientific">Streptosporangium oxazolinicum</name>
    <dbReference type="NCBI Taxonomy" id="909287"/>
    <lineage>
        <taxon>Bacteria</taxon>
        <taxon>Bacillati</taxon>
        <taxon>Actinomycetota</taxon>
        <taxon>Actinomycetes</taxon>
        <taxon>Streptosporangiales</taxon>
        <taxon>Streptosporangiaceae</taxon>
        <taxon>Streptosporangium</taxon>
    </lineage>
</organism>
<gene>
    <name evidence="2" type="ORF">GCM10022252_23540</name>
</gene>
<keyword evidence="3" id="KW-1185">Reference proteome</keyword>
<dbReference type="InterPro" id="IPR045794">
    <property type="entry name" value="Trypco1"/>
</dbReference>
<reference evidence="3" key="1">
    <citation type="journal article" date="2019" name="Int. J. Syst. Evol. Microbiol.">
        <title>The Global Catalogue of Microorganisms (GCM) 10K type strain sequencing project: providing services to taxonomists for standard genome sequencing and annotation.</title>
        <authorList>
            <consortium name="The Broad Institute Genomics Platform"/>
            <consortium name="The Broad Institute Genome Sequencing Center for Infectious Disease"/>
            <person name="Wu L."/>
            <person name="Ma J."/>
        </authorList>
    </citation>
    <scope>NUCLEOTIDE SEQUENCE [LARGE SCALE GENOMIC DNA]</scope>
    <source>
        <strain evidence="3">JCM 17388</strain>
    </source>
</reference>
<protein>
    <recommendedName>
        <fullName evidence="1">Trypsin-co-occurring domain-containing protein</fullName>
    </recommendedName>
</protein>
<dbReference type="Proteomes" id="UP001501251">
    <property type="component" value="Unassembled WGS sequence"/>
</dbReference>
<sequence length="116" mass="12548">MVVVAVPSVSGHGAIQIELDELATNDHSSIYDGDTRGALEKPLAISRHLFSEAIQMVTTCAYEVGDQIEAMAEKARPDEFEMQIAVKVDGKVGAKIVELSSGAQLLVTLRWRKPTP</sequence>
<dbReference type="NCBIfam" id="NF041216">
    <property type="entry name" value="CU044_2847_fam"/>
    <property type="match status" value="1"/>
</dbReference>
<evidence type="ECO:0000313" key="2">
    <source>
        <dbReference type="EMBL" id="GAA4188375.1"/>
    </source>
</evidence>
<evidence type="ECO:0000313" key="3">
    <source>
        <dbReference type="Proteomes" id="UP001501251"/>
    </source>
</evidence>